<proteinExistence type="predicted"/>
<evidence type="ECO:0000313" key="1">
    <source>
        <dbReference type="EnsemblPlants" id="AVESA.00010b.r2.2CG0274000.2.CDS"/>
    </source>
</evidence>
<organism evidence="1 2">
    <name type="scientific">Avena sativa</name>
    <name type="common">Oat</name>
    <dbReference type="NCBI Taxonomy" id="4498"/>
    <lineage>
        <taxon>Eukaryota</taxon>
        <taxon>Viridiplantae</taxon>
        <taxon>Streptophyta</taxon>
        <taxon>Embryophyta</taxon>
        <taxon>Tracheophyta</taxon>
        <taxon>Spermatophyta</taxon>
        <taxon>Magnoliopsida</taxon>
        <taxon>Liliopsida</taxon>
        <taxon>Poales</taxon>
        <taxon>Poaceae</taxon>
        <taxon>BOP clade</taxon>
        <taxon>Pooideae</taxon>
        <taxon>Poodae</taxon>
        <taxon>Poeae</taxon>
        <taxon>Poeae Chloroplast Group 1 (Aveneae type)</taxon>
        <taxon>Aveninae</taxon>
        <taxon>Avena</taxon>
    </lineage>
</organism>
<accession>A0ACD5ULN6</accession>
<dbReference type="Proteomes" id="UP001732700">
    <property type="component" value="Chromosome 2C"/>
</dbReference>
<keyword evidence="2" id="KW-1185">Reference proteome</keyword>
<evidence type="ECO:0000313" key="2">
    <source>
        <dbReference type="Proteomes" id="UP001732700"/>
    </source>
</evidence>
<dbReference type="EnsemblPlants" id="AVESA.00010b.r2.2CG0274000.2">
    <property type="protein sequence ID" value="AVESA.00010b.r2.2CG0274000.2.CDS"/>
    <property type="gene ID" value="AVESA.00010b.r2.2CG0274000"/>
</dbReference>
<name>A0ACD5ULN6_AVESA</name>
<reference evidence="1" key="1">
    <citation type="submission" date="2021-05" db="EMBL/GenBank/DDBJ databases">
        <authorList>
            <person name="Scholz U."/>
            <person name="Mascher M."/>
            <person name="Fiebig A."/>
        </authorList>
    </citation>
    <scope>NUCLEOTIDE SEQUENCE [LARGE SCALE GENOMIC DNA]</scope>
</reference>
<protein>
    <submittedName>
        <fullName evidence="1">Uncharacterized protein</fullName>
    </submittedName>
</protein>
<reference evidence="1" key="2">
    <citation type="submission" date="2025-09" db="UniProtKB">
        <authorList>
            <consortium name="EnsemblPlants"/>
        </authorList>
    </citation>
    <scope>IDENTIFICATION</scope>
</reference>
<sequence>MGESSATDLEMGRLNSDTTSAHGREYYLQELKEFGVFLDRTASMVQMIKEANKELNSVTQSSSIKEIKGRMEKDMDEVGKMAHHMKEKLNRIFQSVLTPILNNLSNGRGYSVTLPMTMGPSTMSMVRALKIKLKERENDLKNLRRTIWKEYLEVVQRRAFTVAGIKLTDEVVRVIHTGSVVQMFENALQGISPEQVVPAVDEIKERQAVAMNFDKKILELQQNFAEMAALVETREKLDKALNKVRKLVIRARSTQEKLRDEMAENDRLCVLVIGLGLLLCTILIFLLLSNV</sequence>